<proteinExistence type="predicted"/>
<feature type="coiled-coil region" evidence="6">
    <location>
        <begin position="230"/>
        <end position="388"/>
    </location>
</feature>
<sequence>MAQDEIKRLTGKLTRQEERIEELRDIHRLESKSQTEQIDKLKAQIDEAEALLKATQGSTTRAEEEATKQKTEVEHLKKEMERLKGNVKDEEEKRVKAVGLLKTVRQKLVKAEKERDDVLKEVQSVKDKDKGELEKERAEKADLKREIERMNAERETALNGLKAHFDKEVVALKEKHEKELAAMKSQFELEAITTKTSLARDLENKGLRITDLESLVRTLEGEKDEFFDQLQLRQAELESSRSRLESLEGQTTEFQYQLREANDRIALLTEELSDARREQETKALSIGPSAEEVSRLLSAAEGKYESRISDLRNRLNTIEREREEGDALWSRKLADKSRELDSLKDILNSSARSREQQSENVEALKEEIDRLKEEVMASQLRISDMRTQADHAMEVENGLKSQVTDLTARVSALQQLVEDGKAREAQLRAHNKTLREELRKVQSSAALLERQRNPGVGYWASRQDPNGDKSPRSSIDGRDSPSRPSSPALSQSDEEINVEYLRNVILQFLEHKEMRPHLVRILSTILRFTPQETRRLVSKV</sequence>
<evidence type="ECO:0000256" key="5">
    <source>
        <dbReference type="ARBA" id="ARBA00023136"/>
    </source>
</evidence>
<organism evidence="9 10">
    <name type="scientific">Fomitopsis schrenkii</name>
    <name type="common">Brown rot fungus</name>
    <dbReference type="NCBI Taxonomy" id="2126942"/>
    <lineage>
        <taxon>Eukaryota</taxon>
        <taxon>Fungi</taxon>
        <taxon>Dikarya</taxon>
        <taxon>Basidiomycota</taxon>
        <taxon>Agaricomycotina</taxon>
        <taxon>Agaricomycetes</taxon>
        <taxon>Polyporales</taxon>
        <taxon>Fomitopsis</taxon>
    </lineage>
</organism>
<comment type="subcellular location">
    <subcellularLocation>
        <location evidence="2">Cytoplasm</location>
    </subcellularLocation>
    <subcellularLocation>
        <location evidence="1">Endomembrane system</location>
        <topology evidence="1">Peripheral membrane protein</topology>
    </subcellularLocation>
</comment>
<dbReference type="SMART" id="SM00755">
    <property type="entry name" value="Grip"/>
    <property type="match status" value="1"/>
</dbReference>
<accession>S8EFT1</accession>
<feature type="compositionally biased region" description="Basic and acidic residues" evidence="7">
    <location>
        <begin position="465"/>
        <end position="481"/>
    </location>
</feature>
<dbReference type="InParanoid" id="S8EFT1"/>
<evidence type="ECO:0000259" key="8">
    <source>
        <dbReference type="PROSITE" id="PS50913"/>
    </source>
</evidence>
<keyword evidence="5" id="KW-0472">Membrane</keyword>
<keyword evidence="3" id="KW-0963">Cytoplasm</keyword>
<dbReference type="Proteomes" id="UP000015241">
    <property type="component" value="Unassembled WGS sequence"/>
</dbReference>
<dbReference type="Pfam" id="PF01465">
    <property type="entry name" value="GRIP"/>
    <property type="match status" value="1"/>
</dbReference>
<evidence type="ECO:0000256" key="4">
    <source>
        <dbReference type="ARBA" id="ARBA00023054"/>
    </source>
</evidence>
<evidence type="ECO:0000256" key="6">
    <source>
        <dbReference type="SAM" id="Coils"/>
    </source>
</evidence>
<feature type="region of interest" description="Disordered" evidence="7">
    <location>
        <begin position="54"/>
        <end position="73"/>
    </location>
</feature>
<name>S8EFT1_FOMSC</name>
<evidence type="ECO:0000313" key="10">
    <source>
        <dbReference type="Proteomes" id="UP000015241"/>
    </source>
</evidence>
<dbReference type="InterPro" id="IPR051952">
    <property type="entry name" value="Golgi-autophagy_related"/>
</dbReference>
<dbReference type="PANTHER" id="PTHR23157">
    <property type="entry name" value="GRIP AND COILED-COIL DOMAIN-CONTAINING PROTEIN 1"/>
    <property type="match status" value="1"/>
</dbReference>
<dbReference type="GO" id="GO:0005794">
    <property type="term" value="C:Golgi apparatus"/>
    <property type="evidence" value="ECO:0007669"/>
    <property type="project" value="TreeGrafter"/>
</dbReference>
<reference evidence="9 10" key="1">
    <citation type="journal article" date="2012" name="Science">
        <title>The Paleozoic origin of enzymatic lignin decomposition reconstructed from 31 fungal genomes.</title>
        <authorList>
            <person name="Floudas D."/>
            <person name="Binder M."/>
            <person name="Riley R."/>
            <person name="Barry K."/>
            <person name="Blanchette R.A."/>
            <person name="Henrissat B."/>
            <person name="Martinez A.T."/>
            <person name="Otillar R."/>
            <person name="Spatafora J.W."/>
            <person name="Yadav J.S."/>
            <person name="Aerts A."/>
            <person name="Benoit I."/>
            <person name="Boyd A."/>
            <person name="Carlson A."/>
            <person name="Copeland A."/>
            <person name="Coutinho P.M."/>
            <person name="de Vries R.P."/>
            <person name="Ferreira P."/>
            <person name="Findley K."/>
            <person name="Foster B."/>
            <person name="Gaskell J."/>
            <person name="Glotzer D."/>
            <person name="Gorecki P."/>
            <person name="Heitman J."/>
            <person name="Hesse C."/>
            <person name="Hori C."/>
            <person name="Igarashi K."/>
            <person name="Jurgens J.A."/>
            <person name="Kallen N."/>
            <person name="Kersten P."/>
            <person name="Kohler A."/>
            <person name="Kuees U."/>
            <person name="Kumar T.K.A."/>
            <person name="Kuo A."/>
            <person name="LaButti K."/>
            <person name="Larrondo L.F."/>
            <person name="Lindquist E."/>
            <person name="Ling A."/>
            <person name="Lombard V."/>
            <person name="Lucas S."/>
            <person name="Lundell T."/>
            <person name="Martin R."/>
            <person name="McLaughlin D.J."/>
            <person name="Morgenstern I."/>
            <person name="Morin E."/>
            <person name="Murat C."/>
            <person name="Nagy L.G."/>
            <person name="Nolan M."/>
            <person name="Ohm R.A."/>
            <person name="Patyshakuliyeva A."/>
            <person name="Rokas A."/>
            <person name="Ruiz-Duenas F.J."/>
            <person name="Sabat G."/>
            <person name="Salamov A."/>
            <person name="Samejima M."/>
            <person name="Schmutz J."/>
            <person name="Slot J.C."/>
            <person name="St John F."/>
            <person name="Stenlid J."/>
            <person name="Sun H."/>
            <person name="Sun S."/>
            <person name="Syed K."/>
            <person name="Tsang A."/>
            <person name="Wiebenga A."/>
            <person name="Young D."/>
            <person name="Pisabarro A."/>
            <person name="Eastwood D.C."/>
            <person name="Martin F."/>
            <person name="Cullen D."/>
            <person name="Grigoriev I.V."/>
            <person name="Hibbett D.S."/>
        </authorList>
    </citation>
    <scope>NUCLEOTIDE SEQUENCE</scope>
    <source>
        <strain evidence="10">FP-58527</strain>
    </source>
</reference>
<dbReference type="STRING" id="743788.S8EFT1"/>
<evidence type="ECO:0000256" key="3">
    <source>
        <dbReference type="ARBA" id="ARBA00022490"/>
    </source>
</evidence>
<evidence type="ECO:0000256" key="1">
    <source>
        <dbReference type="ARBA" id="ARBA00004184"/>
    </source>
</evidence>
<feature type="domain" description="GRIP" evidence="8">
    <location>
        <begin position="491"/>
        <end position="539"/>
    </location>
</feature>
<gene>
    <name evidence="9" type="ORF">FOMPIDRAFT_1114719</name>
</gene>
<keyword evidence="10" id="KW-1185">Reference proteome</keyword>
<feature type="compositionally biased region" description="Basic and acidic residues" evidence="7">
    <location>
        <begin position="61"/>
        <end position="73"/>
    </location>
</feature>
<evidence type="ECO:0000256" key="7">
    <source>
        <dbReference type="SAM" id="MobiDB-lite"/>
    </source>
</evidence>
<evidence type="ECO:0000256" key="2">
    <source>
        <dbReference type="ARBA" id="ARBA00004496"/>
    </source>
</evidence>
<feature type="compositionally biased region" description="Low complexity" evidence="7">
    <location>
        <begin position="482"/>
        <end position="491"/>
    </location>
</feature>
<feature type="region of interest" description="Disordered" evidence="7">
    <location>
        <begin position="454"/>
        <end position="493"/>
    </location>
</feature>
<dbReference type="AlphaFoldDB" id="S8EFT1"/>
<dbReference type="PROSITE" id="PS50913">
    <property type="entry name" value="GRIP"/>
    <property type="match status" value="1"/>
</dbReference>
<dbReference type="EMBL" id="KE504128">
    <property type="protein sequence ID" value="EPT03942.1"/>
    <property type="molecule type" value="Genomic_DNA"/>
</dbReference>
<protein>
    <recommendedName>
        <fullName evidence="8">GRIP domain-containing protein</fullName>
    </recommendedName>
</protein>
<dbReference type="HOGENOM" id="CLU_007533_1_0_1"/>
<dbReference type="Gene3D" id="1.10.287.1490">
    <property type="match status" value="1"/>
</dbReference>
<dbReference type="InterPro" id="IPR000237">
    <property type="entry name" value="GRIP_dom"/>
</dbReference>
<dbReference type="OrthoDB" id="1926336at2759"/>
<dbReference type="eggNOG" id="ENOG502S0A5">
    <property type="taxonomic scope" value="Eukaryota"/>
</dbReference>
<dbReference type="Gene3D" id="1.10.220.60">
    <property type="entry name" value="GRIP domain"/>
    <property type="match status" value="1"/>
</dbReference>
<evidence type="ECO:0000313" key="9">
    <source>
        <dbReference type="EMBL" id="EPT03942.1"/>
    </source>
</evidence>
<keyword evidence="4 6" id="KW-0175">Coiled coil</keyword>
<dbReference type="PANTHER" id="PTHR23157:SF25">
    <property type="entry name" value="GRIP AND COILED-COIL DOMAIN-CONTAINING PROTEIN 1"/>
    <property type="match status" value="1"/>
</dbReference>